<dbReference type="InterPro" id="IPR028087">
    <property type="entry name" value="Tad_N"/>
</dbReference>
<dbReference type="PROSITE" id="PS50234">
    <property type="entry name" value="VWFA"/>
    <property type="match status" value="1"/>
</dbReference>
<evidence type="ECO:0000259" key="2">
    <source>
        <dbReference type="PROSITE" id="PS50234"/>
    </source>
</evidence>
<dbReference type="Pfam" id="PF00092">
    <property type="entry name" value="VWA"/>
    <property type="match status" value="1"/>
</dbReference>
<keyword evidence="1" id="KW-0472">Membrane</keyword>
<accession>A0A317PTM3</accession>
<evidence type="ECO:0000256" key="1">
    <source>
        <dbReference type="SAM" id="Phobius"/>
    </source>
</evidence>
<dbReference type="SMART" id="SM00327">
    <property type="entry name" value="VWA"/>
    <property type="match status" value="1"/>
</dbReference>
<name>A0A317PTM3_9HYPH</name>
<proteinExistence type="predicted"/>
<keyword evidence="1" id="KW-0812">Transmembrane</keyword>
<keyword evidence="1" id="KW-1133">Transmembrane helix</keyword>
<reference evidence="3 4" key="1">
    <citation type="submission" date="2018-05" db="EMBL/GenBank/DDBJ databases">
        <title>Genomic Encyclopedia of Type Strains, Phase IV (KMG-IV): sequencing the most valuable type-strain genomes for metagenomic binning, comparative biology and taxonomic classification.</title>
        <authorList>
            <person name="Goeker M."/>
        </authorList>
    </citation>
    <scope>NUCLEOTIDE SEQUENCE [LARGE SCALE GENOMIC DNA]</scope>
    <source>
        <strain evidence="3 4">DSM 16791</strain>
    </source>
</reference>
<organism evidence="3 4">
    <name type="scientific">Hoeflea marina</name>
    <dbReference type="NCBI Taxonomy" id="274592"/>
    <lineage>
        <taxon>Bacteria</taxon>
        <taxon>Pseudomonadati</taxon>
        <taxon>Pseudomonadota</taxon>
        <taxon>Alphaproteobacteria</taxon>
        <taxon>Hyphomicrobiales</taxon>
        <taxon>Rhizobiaceae</taxon>
        <taxon>Hoeflea</taxon>
    </lineage>
</organism>
<evidence type="ECO:0000313" key="3">
    <source>
        <dbReference type="EMBL" id="PWW02174.1"/>
    </source>
</evidence>
<sequence>MRKTDLRPTLRALFKQERGNFAMITAVALPVMLIAGSLALDTANMTSLRVRLQNAADSAALATSAQLAKGDLIQTNAVAFAEQFLSGQLTEDNSAFTDLTVTPAVVVTPVTDADGNIVWRVAITMQGQMASTKLARIMGRDTLDVSVLGKSESQAATKSALSMVLVLDKSGSMGEYSGGVEKIEALKTAVGSLLDQLDEADPKQKYVRTGAVSYDDQLDKKSNIKWGTSKVRSFVGKLEADGRTDSTDAFSWGYDQVSAKKELTEHEASTGLVPTEIMVFMTDGDNNYDSADISTKKLCDEARADKVEVYTVAFAAPSGGKALLSYCATSTQHYFDAKNSAELIAAFKNIGMRASNMVTRLTQ</sequence>
<dbReference type="InterPro" id="IPR002035">
    <property type="entry name" value="VWF_A"/>
</dbReference>
<dbReference type="CDD" id="cd00198">
    <property type="entry name" value="vWFA"/>
    <property type="match status" value="1"/>
</dbReference>
<dbReference type="OrthoDB" id="7522752at2"/>
<dbReference type="SUPFAM" id="SSF53300">
    <property type="entry name" value="vWA-like"/>
    <property type="match status" value="1"/>
</dbReference>
<dbReference type="AlphaFoldDB" id="A0A317PTM3"/>
<dbReference type="Gene3D" id="3.40.50.410">
    <property type="entry name" value="von Willebrand factor, type A domain"/>
    <property type="match status" value="1"/>
</dbReference>
<gene>
    <name evidence="3" type="ORF">DFR52_102842</name>
</gene>
<dbReference type="RefSeq" id="WP_110031879.1">
    <property type="nucleotide sequence ID" value="NZ_QGTR01000002.1"/>
</dbReference>
<feature type="transmembrane region" description="Helical" evidence="1">
    <location>
        <begin position="21"/>
        <end position="40"/>
    </location>
</feature>
<feature type="domain" description="VWFA" evidence="2">
    <location>
        <begin position="162"/>
        <end position="350"/>
    </location>
</feature>
<dbReference type="Proteomes" id="UP000246352">
    <property type="component" value="Unassembled WGS sequence"/>
</dbReference>
<dbReference type="EMBL" id="QGTR01000002">
    <property type="protein sequence ID" value="PWW02174.1"/>
    <property type="molecule type" value="Genomic_DNA"/>
</dbReference>
<comment type="caution">
    <text evidence="3">The sequence shown here is derived from an EMBL/GenBank/DDBJ whole genome shotgun (WGS) entry which is preliminary data.</text>
</comment>
<dbReference type="Pfam" id="PF13400">
    <property type="entry name" value="Tad"/>
    <property type="match status" value="1"/>
</dbReference>
<evidence type="ECO:0000313" key="4">
    <source>
        <dbReference type="Proteomes" id="UP000246352"/>
    </source>
</evidence>
<protein>
    <submittedName>
        <fullName evidence="3">Flp pilus assembly protein TadG</fullName>
    </submittedName>
</protein>
<dbReference type="InterPro" id="IPR036465">
    <property type="entry name" value="vWFA_dom_sf"/>
</dbReference>
<keyword evidence="4" id="KW-1185">Reference proteome</keyword>